<reference evidence="1 2" key="1">
    <citation type="submission" date="2020-04" db="EMBL/GenBank/DDBJ databases">
        <title>MicrobeNet Type strains.</title>
        <authorList>
            <person name="Nicholson A.C."/>
        </authorList>
    </citation>
    <scope>NUCLEOTIDE SEQUENCE [LARGE SCALE GENOMIC DNA]</scope>
    <source>
        <strain evidence="1 2">DSM 44113</strain>
    </source>
</reference>
<comment type="caution">
    <text evidence="1">The sequence shown here is derived from an EMBL/GenBank/DDBJ whole genome shotgun (WGS) entry which is preliminary data.</text>
</comment>
<sequence>MTKGASAFYIQRPILVKTGEVDQETGEDKKIQRFMPVKSVFPVSMTEGEPLPEIELPEWSRSRALAALAIHEVAFQTQVANTQGYSAGREIAINPAAKYPAKTFFHELGHIELGHTDSDAHANYLRHRGPMELGAEAVAHLVTNELGLLTPEMASVSRAYIQTWSAGERPTDGDVRAIFKAADSIIEAGRVPKEQAWAS</sequence>
<protein>
    <recommendedName>
        <fullName evidence="3">ImmA/IrrE family metallo-endopeptidase</fullName>
    </recommendedName>
</protein>
<evidence type="ECO:0000313" key="1">
    <source>
        <dbReference type="EMBL" id="NKY18881.1"/>
    </source>
</evidence>
<evidence type="ECO:0000313" key="2">
    <source>
        <dbReference type="Proteomes" id="UP000582646"/>
    </source>
</evidence>
<keyword evidence="2" id="KW-1185">Reference proteome</keyword>
<gene>
    <name evidence="1" type="ORF">HF999_10925</name>
</gene>
<organism evidence="1 2">
    <name type="scientific">Tsukamurella spumae</name>
    <dbReference type="NCBI Taxonomy" id="44753"/>
    <lineage>
        <taxon>Bacteria</taxon>
        <taxon>Bacillati</taxon>
        <taxon>Actinomycetota</taxon>
        <taxon>Actinomycetes</taxon>
        <taxon>Mycobacteriales</taxon>
        <taxon>Tsukamurellaceae</taxon>
        <taxon>Tsukamurella</taxon>
    </lineage>
</organism>
<dbReference type="EMBL" id="JAAXOQ010000012">
    <property type="protein sequence ID" value="NKY18881.1"/>
    <property type="molecule type" value="Genomic_DNA"/>
</dbReference>
<dbReference type="AlphaFoldDB" id="A0A846X190"/>
<name>A0A846X190_9ACTN</name>
<dbReference type="Proteomes" id="UP000582646">
    <property type="component" value="Unassembled WGS sequence"/>
</dbReference>
<evidence type="ECO:0008006" key="3">
    <source>
        <dbReference type="Google" id="ProtNLM"/>
    </source>
</evidence>
<accession>A0A846X190</accession>
<proteinExistence type="predicted"/>
<dbReference type="RefSeq" id="WP_168545906.1">
    <property type="nucleotide sequence ID" value="NZ_BAAAKS010000064.1"/>
</dbReference>